<dbReference type="Pfam" id="PF22514">
    <property type="entry name" value="EXPB1_D1"/>
    <property type="match status" value="1"/>
</dbReference>
<dbReference type="Gene3D" id="2.40.40.10">
    <property type="entry name" value="RlpA-like domain"/>
    <property type="match status" value="1"/>
</dbReference>
<dbReference type="InterPro" id="IPR036908">
    <property type="entry name" value="RlpA-like_sf"/>
</dbReference>
<evidence type="ECO:0000256" key="1">
    <source>
        <dbReference type="SAM" id="SignalP"/>
    </source>
</evidence>
<evidence type="ECO:0000313" key="2">
    <source>
        <dbReference type="EMBL" id="KAL2046842.1"/>
    </source>
</evidence>
<feature type="signal peptide" evidence="1">
    <location>
        <begin position="1"/>
        <end position="20"/>
    </location>
</feature>
<keyword evidence="3" id="KW-1185">Reference proteome</keyword>
<dbReference type="EMBL" id="JBEFKJ010000003">
    <property type="protein sequence ID" value="KAL2046842.1"/>
    <property type="molecule type" value="Genomic_DNA"/>
</dbReference>
<dbReference type="SUPFAM" id="SSF50685">
    <property type="entry name" value="Barwin-like endoglucanases"/>
    <property type="match status" value="1"/>
</dbReference>
<feature type="chain" id="PRO_5045674022" description="Expansin-like EG45 domain-containing protein" evidence="1">
    <location>
        <begin position="21"/>
        <end position="274"/>
    </location>
</feature>
<accession>A0ABR4AM74</accession>
<organism evidence="2 3">
    <name type="scientific">Stereocaulon virgatum</name>
    <dbReference type="NCBI Taxonomy" id="373712"/>
    <lineage>
        <taxon>Eukaryota</taxon>
        <taxon>Fungi</taxon>
        <taxon>Dikarya</taxon>
        <taxon>Ascomycota</taxon>
        <taxon>Pezizomycotina</taxon>
        <taxon>Lecanoromycetes</taxon>
        <taxon>OSLEUM clade</taxon>
        <taxon>Lecanoromycetidae</taxon>
        <taxon>Lecanorales</taxon>
        <taxon>Lecanorineae</taxon>
        <taxon>Stereocaulaceae</taxon>
        <taxon>Stereocaulon</taxon>
    </lineage>
</organism>
<name>A0ABR4AM74_9LECA</name>
<evidence type="ECO:0008006" key="4">
    <source>
        <dbReference type="Google" id="ProtNLM"/>
    </source>
</evidence>
<comment type="caution">
    <text evidence="2">The sequence shown here is derived from an EMBL/GenBank/DDBJ whole genome shotgun (WGS) entry which is preliminary data.</text>
</comment>
<proteinExistence type="predicted"/>
<protein>
    <recommendedName>
        <fullName evidence="4">Expansin-like EG45 domain-containing protein</fullName>
    </recommendedName>
</protein>
<gene>
    <name evidence="2" type="ORF">N7G274_000860</name>
</gene>
<dbReference type="Proteomes" id="UP001590950">
    <property type="component" value="Unassembled WGS sequence"/>
</dbReference>
<sequence>MHHHPIFPAILFFLPTLIAAINPILSSSFTWNQNCGPTVACGPLAAGIRGIGYAAANNATYASNQPVINGVGAGCGQCWHLQPLHDQFPSNGLRLGTPVVVKVNDQCTDAGYCDQEEGANSANVNTRYGKQVHFDLCNATGVTDQFFGEVGAGVVMGLARRLDDCSQLKNGPFGSRIGTLGVGREGLSLTGQASGIQVVPGASGTGSVGGAFQVATAAASSSVIASSSAVNGIIPVSSGRIAPGNGSLAGNADVASTNEYAVDGDSDDDYCGEL</sequence>
<keyword evidence="1" id="KW-0732">Signal</keyword>
<reference evidence="2 3" key="1">
    <citation type="submission" date="2024-09" db="EMBL/GenBank/DDBJ databases">
        <title>Rethinking Asexuality: The Enigmatic Case of Functional Sexual Genes in Lepraria (Stereocaulaceae).</title>
        <authorList>
            <person name="Doellman M."/>
            <person name="Sun Y."/>
            <person name="Barcenas-Pena A."/>
            <person name="Lumbsch H.T."/>
            <person name="Grewe F."/>
        </authorList>
    </citation>
    <scope>NUCLEOTIDE SEQUENCE [LARGE SCALE GENOMIC DNA]</scope>
    <source>
        <strain evidence="2 3">Mercado 3170</strain>
    </source>
</reference>
<evidence type="ECO:0000313" key="3">
    <source>
        <dbReference type="Proteomes" id="UP001590950"/>
    </source>
</evidence>